<dbReference type="OrthoDB" id="5036790at2759"/>
<name>A0A8H4KCU0_9HYPO</name>
<keyword evidence="1" id="KW-0812">Transmembrane</keyword>
<protein>
    <submittedName>
        <fullName evidence="2">Uncharacterized protein</fullName>
    </submittedName>
</protein>
<feature type="transmembrane region" description="Helical" evidence="1">
    <location>
        <begin position="133"/>
        <end position="162"/>
    </location>
</feature>
<dbReference type="Proteomes" id="UP000605986">
    <property type="component" value="Unassembled WGS sequence"/>
</dbReference>
<proteinExistence type="predicted"/>
<comment type="caution">
    <text evidence="2">The sequence shown here is derived from an EMBL/GenBank/DDBJ whole genome shotgun (WGS) entry which is preliminary data.</text>
</comment>
<keyword evidence="1" id="KW-1133">Transmembrane helix</keyword>
<evidence type="ECO:0000313" key="2">
    <source>
        <dbReference type="EMBL" id="KAF4448077.1"/>
    </source>
</evidence>
<accession>A0A8H4KCU0</accession>
<feature type="transmembrane region" description="Helical" evidence="1">
    <location>
        <begin position="174"/>
        <end position="192"/>
    </location>
</feature>
<evidence type="ECO:0000313" key="3">
    <source>
        <dbReference type="Proteomes" id="UP000605986"/>
    </source>
</evidence>
<keyword evidence="3" id="KW-1185">Reference proteome</keyword>
<dbReference type="AlphaFoldDB" id="A0A8H4KCU0"/>
<evidence type="ECO:0000256" key="1">
    <source>
        <dbReference type="SAM" id="Phobius"/>
    </source>
</evidence>
<feature type="transmembrane region" description="Helical" evidence="1">
    <location>
        <begin position="234"/>
        <end position="255"/>
    </location>
</feature>
<sequence>MLGYLVKAIFALTLYGWDNYHPTRAASRHVRALRLSTSKDGEMPYPSTEETSQSYWATWFPTKGLRIWIPKYIVQSIAGFGLRAFVPAYATEFVLKMILAPFQLVWIQAVAFDQPMSFTQSIAFLRSITLRQWMHFLMAFLAFDILSWVIGGFIAIAFVIFIPAQDEETNERPLGTWMALMASSFVVVIMVFSNLQTVATVQAAPDPDEKDNRMSTWEFWARVKKTLKTMPWSLWWRFVIYGCLGLGIGFVYEVIFGTSIKVN</sequence>
<gene>
    <name evidence="2" type="ORF">F53441_8469</name>
</gene>
<dbReference type="EMBL" id="JAADJG010000360">
    <property type="protein sequence ID" value="KAF4448077.1"/>
    <property type="molecule type" value="Genomic_DNA"/>
</dbReference>
<organism evidence="2 3">
    <name type="scientific">Fusarium austroafricanum</name>
    <dbReference type="NCBI Taxonomy" id="2364996"/>
    <lineage>
        <taxon>Eukaryota</taxon>
        <taxon>Fungi</taxon>
        <taxon>Dikarya</taxon>
        <taxon>Ascomycota</taxon>
        <taxon>Pezizomycotina</taxon>
        <taxon>Sordariomycetes</taxon>
        <taxon>Hypocreomycetidae</taxon>
        <taxon>Hypocreales</taxon>
        <taxon>Nectriaceae</taxon>
        <taxon>Fusarium</taxon>
        <taxon>Fusarium concolor species complex</taxon>
    </lineage>
</organism>
<keyword evidence="1" id="KW-0472">Membrane</keyword>
<reference evidence="2" key="1">
    <citation type="submission" date="2020-01" db="EMBL/GenBank/DDBJ databases">
        <title>Identification and distribution of gene clusters putatively required for synthesis of sphingolipid metabolism inhibitors in phylogenetically diverse species of the filamentous fungus Fusarium.</title>
        <authorList>
            <person name="Kim H.-S."/>
            <person name="Busman M."/>
            <person name="Brown D.W."/>
            <person name="Divon H."/>
            <person name="Uhlig S."/>
            <person name="Proctor R.H."/>
        </authorList>
    </citation>
    <scope>NUCLEOTIDE SEQUENCE</scope>
    <source>
        <strain evidence="2">NRRL 53441</strain>
    </source>
</reference>